<reference evidence="3" key="1">
    <citation type="submission" date="2021-05" db="EMBL/GenBank/DDBJ databases">
        <authorList>
            <person name="Kaiqin L."/>
            <person name="Jian G."/>
        </authorList>
    </citation>
    <scope>NUCLEOTIDE SEQUENCE</scope>
    <source>
        <strain evidence="3">HDS5</strain>
    </source>
</reference>
<dbReference type="InterPro" id="IPR002035">
    <property type="entry name" value="VWF_A"/>
</dbReference>
<gene>
    <name evidence="3" type="ORF">KGD82_23035</name>
</gene>
<evidence type="ECO:0000313" key="4">
    <source>
        <dbReference type="Proteomes" id="UP000682416"/>
    </source>
</evidence>
<sequence>MIAGERSEEGAPQEALTAAEEVLTRYAGGERGALSGLDTGALRGALGGAASADLERLDAADHGLTPRELRRLGEVALGEIESARRAAPGGHRGGDGVGDEPTGATLAHDGRDRALDAVATLREAMLRRAAEGGSAAPLRAEDLRYAETEPAGAAAVCLLVDLSHSMATRGLHEAATRTALALHTLVRTRHPEDRILLVGFGDRAREMTPADLVEHDWRPVPGTNLQHALHLARRHLRRHRGLRPLVLVVTDGEPTAHLGDDGDARFAWPPAPRTVELTAAELDAALAEGAGITFFLLADDPRLREFRELLERRRGVRVVGAEADALGPMVVDQYLRRRP</sequence>
<dbReference type="AlphaFoldDB" id="A0A975QMJ2"/>
<feature type="region of interest" description="Disordered" evidence="1">
    <location>
        <begin position="81"/>
        <end position="107"/>
    </location>
</feature>
<dbReference type="EMBL" id="CP074402">
    <property type="protein sequence ID" value="QVJ03380.1"/>
    <property type="molecule type" value="Genomic_DNA"/>
</dbReference>
<evidence type="ECO:0000259" key="2">
    <source>
        <dbReference type="Pfam" id="PF13519"/>
    </source>
</evidence>
<dbReference type="CDD" id="cd00198">
    <property type="entry name" value="vWFA"/>
    <property type="match status" value="1"/>
</dbReference>
<organism evidence="3 4">
    <name type="scientific">Nocardiopsis eucommiae</name>
    <dbReference type="NCBI Taxonomy" id="2831970"/>
    <lineage>
        <taxon>Bacteria</taxon>
        <taxon>Bacillati</taxon>
        <taxon>Actinomycetota</taxon>
        <taxon>Actinomycetes</taxon>
        <taxon>Streptosporangiales</taxon>
        <taxon>Nocardiopsidaceae</taxon>
        <taxon>Nocardiopsis</taxon>
    </lineage>
</organism>
<keyword evidence="4" id="KW-1185">Reference proteome</keyword>
<dbReference type="SUPFAM" id="SSF53300">
    <property type="entry name" value="vWA-like"/>
    <property type="match status" value="1"/>
</dbReference>
<name>A0A975QMJ2_9ACTN</name>
<dbReference type="Gene3D" id="3.40.50.410">
    <property type="entry name" value="von Willebrand factor, type A domain"/>
    <property type="match status" value="1"/>
</dbReference>
<dbReference type="Proteomes" id="UP000682416">
    <property type="component" value="Chromosome"/>
</dbReference>
<dbReference type="KEGG" id="nec:KGD82_23035"/>
<proteinExistence type="predicted"/>
<dbReference type="InterPro" id="IPR036465">
    <property type="entry name" value="vWFA_dom_sf"/>
</dbReference>
<dbReference type="Pfam" id="PF13519">
    <property type="entry name" value="VWA_2"/>
    <property type="match status" value="1"/>
</dbReference>
<evidence type="ECO:0000313" key="3">
    <source>
        <dbReference type="EMBL" id="QVJ03380.1"/>
    </source>
</evidence>
<evidence type="ECO:0000256" key="1">
    <source>
        <dbReference type="SAM" id="MobiDB-lite"/>
    </source>
</evidence>
<protein>
    <submittedName>
        <fullName evidence="3">VWA domain-containing protein</fullName>
    </submittedName>
</protein>
<accession>A0A975QMJ2</accession>
<feature type="domain" description="VWFA" evidence="2">
    <location>
        <begin position="157"/>
        <end position="253"/>
    </location>
</feature>